<evidence type="ECO:0000313" key="1">
    <source>
        <dbReference type="EMBL" id="BAX54927.1"/>
    </source>
</evidence>
<dbReference type="AlphaFoldDB" id="A0AAD1CI50"/>
<evidence type="ECO:0000313" key="2">
    <source>
        <dbReference type="Proteomes" id="UP000218676"/>
    </source>
</evidence>
<dbReference type="Proteomes" id="UP000218676">
    <property type="component" value="Chromosome 2"/>
</dbReference>
<gene>
    <name evidence="1" type="ORF">PDPUS_2_00341</name>
</gene>
<reference evidence="2" key="1">
    <citation type="submission" date="2017-05" db="EMBL/GenBank/DDBJ databases">
        <title>Whole genome sequence of fish pathogenic bacteria, Photobacterium damselae subsp. piscicida, strain 91-197, isolated from hybrid striped bass (Morone sp.) in USA.</title>
        <authorList>
            <person name="Teru Y."/>
            <person name="Hikima J."/>
            <person name="Kono T."/>
            <person name="Sakai M."/>
            <person name="Takano T."/>
            <person name="Hawke J.P."/>
            <person name="Takeyama H."/>
            <person name="Aoki T."/>
        </authorList>
    </citation>
    <scope>NUCLEOTIDE SEQUENCE [LARGE SCALE GENOMIC DNA]</scope>
    <source>
        <strain evidence="2">91-197</strain>
    </source>
</reference>
<dbReference type="EMBL" id="AP018046">
    <property type="protein sequence ID" value="BAX54927.1"/>
    <property type="molecule type" value="Genomic_DNA"/>
</dbReference>
<proteinExistence type="predicted"/>
<accession>A0AAD1CI50</accession>
<organism evidence="1 2">
    <name type="scientific">Photobacterium damsela subsp. piscicida</name>
    <name type="common">Pasteurella piscicida</name>
    <dbReference type="NCBI Taxonomy" id="38294"/>
    <lineage>
        <taxon>Bacteria</taxon>
        <taxon>Pseudomonadati</taxon>
        <taxon>Pseudomonadota</taxon>
        <taxon>Gammaproteobacteria</taxon>
        <taxon>Vibrionales</taxon>
        <taxon>Vibrionaceae</taxon>
        <taxon>Photobacterium</taxon>
    </lineage>
</organism>
<name>A0AAD1CI50_PHODP</name>
<protein>
    <submittedName>
        <fullName evidence="1">Uncharacterized protein</fullName>
    </submittedName>
</protein>
<sequence length="69" mass="7565">MYLDQGVNAETKRVLGRDCRPRKLILSGRHLGGTGGELLVETVGPRPQLKTLPAPGETMFSLTKGVYRK</sequence>